<dbReference type="InterPro" id="IPR052164">
    <property type="entry name" value="Anthracycline_SecMetBiosynth"/>
</dbReference>
<dbReference type="PANTHER" id="PTHR33993">
    <property type="entry name" value="GLYOXALASE-RELATED"/>
    <property type="match status" value="1"/>
</dbReference>
<proteinExistence type="predicted"/>
<dbReference type="InterPro" id="IPR029068">
    <property type="entry name" value="Glyas_Bleomycin-R_OHBP_Dase"/>
</dbReference>
<evidence type="ECO:0000259" key="1">
    <source>
        <dbReference type="PROSITE" id="PS51819"/>
    </source>
</evidence>
<dbReference type="Gene3D" id="3.10.180.10">
    <property type="entry name" value="2,3-Dihydroxybiphenyl 1,2-Dioxygenase, domain 1"/>
    <property type="match status" value="2"/>
</dbReference>
<feature type="domain" description="VOC" evidence="1">
    <location>
        <begin position="7"/>
        <end position="124"/>
    </location>
</feature>
<name>A0ABZ0HP20_9HYPH</name>
<protein>
    <submittedName>
        <fullName evidence="2">VOC family protein</fullName>
    </submittedName>
</protein>
<dbReference type="Pfam" id="PF00903">
    <property type="entry name" value="Glyoxalase"/>
    <property type="match status" value="2"/>
</dbReference>
<dbReference type="PROSITE" id="PS51819">
    <property type="entry name" value="VOC"/>
    <property type="match status" value="2"/>
</dbReference>
<feature type="domain" description="VOC" evidence="1">
    <location>
        <begin position="140"/>
        <end position="254"/>
    </location>
</feature>
<accession>A0ABZ0HP20</accession>
<dbReference type="Proteomes" id="UP001626536">
    <property type="component" value="Chromosome"/>
</dbReference>
<evidence type="ECO:0000313" key="3">
    <source>
        <dbReference type="Proteomes" id="UP001626536"/>
    </source>
</evidence>
<sequence length="273" mass="29275">MVNSHGRFVWYELMATDVEAAKAFYADVVGWGAQDASMPGFAYSVFSIGDAPVAGLMNLPEDARRAGVTPHWMGYVGVDDVDAAVARIQRLGGAVYVPPTDVPNVSRFSVVADPQMATLALVKGLKPGLAQAAELNASGRVGWHELLAADWEKAFAFYGELFGWEKAEAHAGAMGAYQQFSAAGETIGGIFTKPPTLPLPFWLYYFNVGDIEAAAKRVEAGGGEIHYGPMVVPGGAWIVHCTDPQGAIFGLLDRRRRPIGYFIPRDPSDAPGR</sequence>
<reference evidence="2 3" key="1">
    <citation type="submission" date="2023-10" db="EMBL/GenBank/DDBJ databases">
        <title>Novel methanotroph of the genus Methylocapsa from a subarctic wetland.</title>
        <authorList>
            <person name="Belova S.E."/>
            <person name="Oshkin I.Y."/>
            <person name="Miroshnikov K."/>
            <person name="Dedysh S.N."/>
        </authorList>
    </citation>
    <scope>NUCLEOTIDE SEQUENCE [LARGE SCALE GENOMIC DNA]</scope>
    <source>
        <strain evidence="2 3">RX1</strain>
    </source>
</reference>
<dbReference type="EMBL" id="CP136862">
    <property type="protein sequence ID" value="WOJ88505.1"/>
    <property type="molecule type" value="Genomic_DNA"/>
</dbReference>
<dbReference type="SUPFAM" id="SSF54593">
    <property type="entry name" value="Glyoxalase/Bleomycin resistance protein/Dihydroxybiphenyl dioxygenase"/>
    <property type="match status" value="2"/>
</dbReference>
<dbReference type="InterPro" id="IPR004360">
    <property type="entry name" value="Glyas_Fos-R_dOase_dom"/>
</dbReference>
<organism evidence="2 3">
    <name type="scientific">Methylocapsa polymorpha</name>
    <dbReference type="NCBI Taxonomy" id="3080828"/>
    <lineage>
        <taxon>Bacteria</taxon>
        <taxon>Pseudomonadati</taxon>
        <taxon>Pseudomonadota</taxon>
        <taxon>Alphaproteobacteria</taxon>
        <taxon>Hyphomicrobiales</taxon>
        <taxon>Beijerinckiaceae</taxon>
        <taxon>Methylocapsa</taxon>
    </lineage>
</organism>
<keyword evidence="3" id="KW-1185">Reference proteome</keyword>
<dbReference type="RefSeq" id="WP_407337943.1">
    <property type="nucleotide sequence ID" value="NZ_CP136862.1"/>
</dbReference>
<dbReference type="CDD" id="cd07247">
    <property type="entry name" value="SgaA_N_like"/>
    <property type="match status" value="2"/>
</dbReference>
<evidence type="ECO:0000313" key="2">
    <source>
        <dbReference type="EMBL" id="WOJ88505.1"/>
    </source>
</evidence>
<dbReference type="InterPro" id="IPR037523">
    <property type="entry name" value="VOC_core"/>
</dbReference>
<dbReference type="PANTHER" id="PTHR33993:SF14">
    <property type="entry name" value="GB|AAF24581.1"/>
    <property type="match status" value="1"/>
</dbReference>
<gene>
    <name evidence="2" type="ORF">RZS28_11795</name>
</gene>